<evidence type="ECO:0000313" key="4">
    <source>
        <dbReference type="Proteomes" id="UP000190774"/>
    </source>
</evidence>
<gene>
    <name evidence="3" type="ORF">SAMN02745166_02554</name>
</gene>
<dbReference type="OrthoDB" id="189136at2"/>
<dbReference type="NCBIfam" id="TIGR02595">
    <property type="entry name" value="PEP_CTERM"/>
    <property type="match status" value="1"/>
</dbReference>
<protein>
    <submittedName>
        <fullName evidence="3">PEP-CTERM protein-sorting domain-containing protein</fullName>
    </submittedName>
</protein>
<sequence>MLIPSPRRRLLITLLSFSTPWLLPAQDGTWINATSNSSWGNTANWSDGLIAQGINAVANFSTLDLTANRTVNLAADRTVGTLIFGDALTPSNNWIIANGNGGPWTLTLATSVEKPLIEVINQIATISAILGGTQGFTKTGSGTLTLNNPANTFTGGITLNAGTINFAANALDDNTLTFAANATLGWTAGNTQDISAQIMLSDGVTATLATGANAVVFTSTLNTGPEGSASVTKTGAGNLTLTAAQTYLGTTRVNNGRLILSGGDDRLAASSRVTLGQGTNSGLLQLGDSTGPSHQTLSAITMAGTGTANAIVGGHETFSNLTINNTTAVTYAGKLGGEGSSENQLILVKDGSAALTLTNAGNSFGGDVWIVGGTLAITRSGALGTAAKTVYISGNTSAPTLKLDGSTEDIHLPASISLVTSNDNTTNPALLSNAGNNTVAGSIALTSGGFGNGQTRLKVTAGSLTLSGNLTPSEDAAGPTTAILDASLGATGRVPGSIADLGALTVSITKAGTGIWELAGDNSFTGGVTINAGTLQITRIGSAGTAQPLGTANTAILLGSGTTTGTLEYTGTQDATLTRGITSASAGGGIVRNSGGAVLTLSGTQAKNGRPLTYSGGTFLITGRITGVNPGDLILDTARVTLSNNTNNYTGSTLVQNGSTLIVANTSGSATGTSSVFVDASSTLKGTGLIQTGADASIIIQGKLIVGEALGQTAALLSLQASPESQLVFEANSVVWLNLFAHQTADRLALAGSVVIAQGATLKLTGSAFGVAGDSFQLFDWAGLTGLSGQFTLDASGLDLPPGYALDISQLYDSGYITLTTSVVPEPHRLFMILAGGLLTLFRRRRS</sequence>
<dbReference type="InterPro" id="IPR011050">
    <property type="entry name" value="Pectin_lyase_fold/virulence"/>
</dbReference>
<name>A0A1T4Y5Z8_9BACT</name>
<accession>A0A1T4Y5Z8</accession>
<organism evidence="3 4">
    <name type="scientific">Prosthecobacter debontii</name>
    <dbReference type="NCBI Taxonomy" id="48467"/>
    <lineage>
        <taxon>Bacteria</taxon>
        <taxon>Pseudomonadati</taxon>
        <taxon>Verrucomicrobiota</taxon>
        <taxon>Verrucomicrobiia</taxon>
        <taxon>Verrucomicrobiales</taxon>
        <taxon>Verrucomicrobiaceae</taxon>
        <taxon>Prosthecobacter</taxon>
    </lineage>
</organism>
<evidence type="ECO:0000256" key="1">
    <source>
        <dbReference type="ARBA" id="ARBA00022729"/>
    </source>
</evidence>
<dbReference type="RefSeq" id="WP_078813747.1">
    <property type="nucleotide sequence ID" value="NZ_FUYE01000007.1"/>
</dbReference>
<dbReference type="NCBIfam" id="TIGR02601">
    <property type="entry name" value="autotrns_rpt"/>
    <property type="match status" value="4"/>
</dbReference>
<dbReference type="STRING" id="48467.SAMN02745166_02554"/>
<dbReference type="InterPro" id="IPR013425">
    <property type="entry name" value="Autotrns_rpt"/>
</dbReference>
<feature type="signal peptide" evidence="2">
    <location>
        <begin position="1"/>
        <end position="25"/>
    </location>
</feature>
<feature type="chain" id="PRO_5013205094" evidence="2">
    <location>
        <begin position="26"/>
        <end position="847"/>
    </location>
</feature>
<proteinExistence type="predicted"/>
<dbReference type="EMBL" id="FUYE01000007">
    <property type="protein sequence ID" value="SKA97140.1"/>
    <property type="molecule type" value="Genomic_DNA"/>
</dbReference>
<evidence type="ECO:0000256" key="2">
    <source>
        <dbReference type="SAM" id="SignalP"/>
    </source>
</evidence>
<dbReference type="Pfam" id="PF12951">
    <property type="entry name" value="PATR"/>
    <property type="match status" value="5"/>
</dbReference>
<keyword evidence="4" id="KW-1185">Reference proteome</keyword>
<keyword evidence="1 2" id="KW-0732">Signal</keyword>
<dbReference type="InterPro" id="IPR013424">
    <property type="entry name" value="Ice-binding_C"/>
</dbReference>
<dbReference type="AlphaFoldDB" id="A0A1T4Y5Z8"/>
<reference evidence="4" key="1">
    <citation type="submission" date="2017-02" db="EMBL/GenBank/DDBJ databases">
        <authorList>
            <person name="Varghese N."/>
            <person name="Submissions S."/>
        </authorList>
    </citation>
    <scope>NUCLEOTIDE SEQUENCE [LARGE SCALE GENOMIC DNA]</scope>
    <source>
        <strain evidence="4">ATCC 700200</strain>
    </source>
</reference>
<dbReference type="SUPFAM" id="SSF51126">
    <property type="entry name" value="Pectin lyase-like"/>
    <property type="match status" value="1"/>
</dbReference>
<dbReference type="Proteomes" id="UP000190774">
    <property type="component" value="Unassembled WGS sequence"/>
</dbReference>
<evidence type="ECO:0000313" key="3">
    <source>
        <dbReference type="EMBL" id="SKA97140.1"/>
    </source>
</evidence>